<evidence type="ECO:0000256" key="1">
    <source>
        <dbReference type="ARBA" id="ARBA00004651"/>
    </source>
</evidence>
<evidence type="ECO:0000256" key="6">
    <source>
        <dbReference type="SAM" id="Phobius"/>
    </source>
</evidence>
<keyword evidence="5 6" id="KW-0472">Membrane</keyword>
<evidence type="ECO:0000313" key="7">
    <source>
        <dbReference type="EMBL" id="XCF15363.1"/>
    </source>
</evidence>
<name>A0AAU8C953_9EURY</name>
<reference evidence="7" key="1">
    <citation type="submission" date="2024-06" db="EMBL/GenBank/DDBJ databases">
        <title>Genome Sequence of an extremely halophilic archaeon isolated from Permian era halite, Salado Formation, Carlsbad, New Mexico: Halobacterium sp. strain NMX12-1.</title>
        <authorList>
            <person name="Sotoa L."/>
            <person name="DasSarma P."/>
            <person name="Anton B.P."/>
            <person name="Vincze T."/>
            <person name="Verma I."/>
            <person name="Eralp B."/>
            <person name="Powers D.W."/>
            <person name="Dozier B.L."/>
            <person name="Roberts R.J."/>
            <person name="DasSarma S."/>
        </authorList>
    </citation>
    <scope>NUCLEOTIDE SEQUENCE</scope>
    <source>
        <strain evidence="7">NMX12-1</strain>
    </source>
</reference>
<feature type="transmembrane region" description="Helical" evidence="6">
    <location>
        <begin position="113"/>
        <end position="135"/>
    </location>
</feature>
<sequence length="221" mass="22802">MFDAAVSVVAGLALGLSLAAPPGPMNAVIAEEAVTRGWRAGFSAGLGAMTADACFFVLALVGVVAFIQDAPTVERVMVGVGGVLMLYYAYGAFRDAGSFSNAEPSEGRGFRKAFVLALTNPYQVTWWLTAGVGLLDPSEISAFGLQLSAANGALTIAGFFAGILLWVAGFPASLRAAGDRVDAFGTVVAYVSAGVLALFGVLFLKRATGLELLAHSRHFGF</sequence>
<feature type="transmembrane region" description="Helical" evidence="6">
    <location>
        <begin position="147"/>
        <end position="167"/>
    </location>
</feature>
<feature type="transmembrane region" description="Helical" evidence="6">
    <location>
        <begin position="187"/>
        <end position="204"/>
    </location>
</feature>
<organism evidence="7">
    <name type="scientific">Halobacterium sp. NMX12-1</name>
    <dbReference type="NCBI Taxonomy" id="3166650"/>
    <lineage>
        <taxon>Archaea</taxon>
        <taxon>Methanobacteriati</taxon>
        <taxon>Methanobacteriota</taxon>
        <taxon>Stenosarchaea group</taxon>
        <taxon>Halobacteria</taxon>
        <taxon>Halobacteriales</taxon>
        <taxon>Halobacteriaceae</taxon>
        <taxon>Halobacterium</taxon>
    </lineage>
</organism>
<dbReference type="KEGG" id="hanx:ABSL23_08875"/>
<dbReference type="GO" id="GO:0006865">
    <property type="term" value="P:amino acid transport"/>
    <property type="evidence" value="ECO:0007669"/>
    <property type="project" value="InterPro"/>
</dbReference>
<dbReference type="AlphaFoldDB" id="A0AAU8C953"/>
<feature type="transmembrane region" description="Helical" evidence="6">
    <location>
        <begin position="76"/>
        <end position="93"/>
    </location>
</feature>
<comment type="subcellular location">
    <subcellularLocation>
        <location evidence="1">Cell membrane</location>
        <topology evidence="1">Multi-pass membrane protein</topology>
    </subcellularLocation>
</comment>
<keyword evidence="4 6" id="KW-1133">Transmembrane helix</keyword>
<dbReference type="PANTHER" id="PTHR38825">
    <property type="entry name" value="LYSINE EXPORTER PROTEIN (LYSE/YGGA)"/>
    <property type="match status" value="1"/>
</dbReference>
<evidence type="ECO:0000256" key="5">
    <source>
        <dbReference type="ARBA" id="ARBA00023136"/>
    </source>
</evidence>
<gene>
    <name evidence="7" type="ORF">ABSL23_08875</name>
</gene>
<dbReference type="Pfam" id="PF01810">
    <property type="entry name" value="LysE"/>
    <property type="match status" value="1"/>
</dbReference>
<keyword evidence="2" id="KW-1003">Cell membrane</keyword>
<dbReference type="PANTHER" id="PTHR38825:SF2">
    <property type="entry name" value="LYSINE TRANSPORTER LYSE"/>
    <property type="match status" value="1"/>
</dbReference>
<evidence type="ECO:0000256" key="3">
    <source>
        <dbReference type="ARBA" id="ARBA00022692"/>
    </source>
</evidence>
<keyword evidence="3 6" id="KW-0812">Transmembrane</keyword>
<evidence type="ECO:0000256" key="4">
    <source>
        <dbReference type="ARBA" id="ARBA00022989"/>
    </source>
</evidence>
<dbReference type="InterPro" id="IPR001123">
    <property type="entry name" value="LeuE-type"/>
</dbReference>
<dbReference type="GeneID" id="91109258"/>
<proteinExistence type="predicted"/>
<evidence type="ECO:0000256" key="2">
    <source>
        <dbReference type="ARBA" id="ARBA00022475"/>
    </source>
</evidence>
<dbReference type="GO" id="GO:0005886">
    <property type="term" value="C:plasma membrane"/>
    <property type="evidence" value="ECO:0007669"/>
    <property type="project" value="UniProtKB-SubCell"/>
</dbReference>
<dbReference type="EMBL" id="CP159204">
    <property type="protein sequence ID" value="XCF15363.1"/>
    <property type="molecule type" value="Genomic_DNA"/>
</dbReference>
<accession>A0AAU8C953</accession>
<protein>
    <submittedName>
        <fullName evidence="7">LysE family translocator</fullName>
    </submittedName>
</protein>
<dbReference type="RefSeq" id="WP_353633453.1">
    <property type="nucleotide sequence ID" value="NZ_CP159204.1"/>
</dbReference>
<feature type="transmembrane region" description="Helical" evidence="6">
    <location>
        <begin position="43"/>
        <end position="67"/>
    </location>
</feature>